<keyword evidence="4 6" id="KW-0418">Kinase</keyword>
<name>A0A6J4MEF2_9BACT</name>
<feature type="binding site" evidence="6">
    <location>
        <position position="415"/>
    </location>
    <ligand>
        <name>ATP</name>
        <dbReference type="ChEBI" id="CHEBI:30616"/>
    </ligand>
</feature>
<dbReference type="InterPro" id="IPR033469">
    <property type="entry name" value="CYTH-like_dom_sf"/>
</dbReference>
<dbReference type="SUPFAM" id="SSF140356">
    <property type="entry name" value="PPK N-terminal domain-like"/>
    <property type="match status" value="1"/>
</dbReference>
<dbReference type="AlphaFoldDB" id="A0A6J4MEF2"/>
<dbReference type="HAMAP" id="MF_00347">
    <property type="entry name" value="Polyphosphate_kinase"/>
    <property type="match status" value="1"/>
</dbReference>
<comment type="cofactor">
    <cofactor evidence="6">
        <name>Mg(2+)</name>
        <dbReference type="ChEBI" id="CHEBI:18420"/>
    </cofactor>
</comment>
<feature type="binding site" evidence="6">
    <location>
        <position position="839"/>
    </location>
    <ligand>
        <name>ATP</name>
        <dbReference type="ChEBI" id="CHEBI:30616"/>
    </ligand>
</feature>
<keyword evidence="5 6" id="KW-0067">ATP-binding</keyword>
<feature type="active site" description="Phosphohistidine intermediate" evidence="6">
    <location>
        <position position="806"/>
    </location>
</feature>
<dbReference type="EMBL" id="CADCTW010000189">
    <property type="protein sequence ID" value="CAA9357428.1"/>
    <property type="molecule type" value="Genomic_DNA"/>
</dbReference>
<evidence type="ECO:0000259" key="9">
    <source>
        <dbReference type="Pfam" id="PF01928"/>
    </source>
</evidence>
<feature type="binding site" evidence="6">
    <location>
        <position position="776"/>
    </location>
    <ligand>
        <name>Mg(2+)</name>
        <dbReference type="ChEBI" id="CHEBI:18420"/>
    </ligand>
</feature>
<feature type="binding site" evidence="6">
    <location>
        <position position="746"/>
    </location>
    <ligand>
        <name>Mg(2+)</name>
        <dbReference type="ChEBI" id="CHEBI:18420"/>
    </ligand>
</feature>
<dbReference type="Gene3D" id="1.20.58.310">
    <property type="entry name" value="Polyphosphate kinase N-terminal domain"/>
    <property type="match status" value="1"/>
</dbReference>
<feature type="domain" description="CYTH" evidence="9">
    <location>
        <begin position="27"/>
        <end position="169"/>
    </location>
</feature>
<protein>
    <recommendedName>
        <fullName evidence="6 7">Polyphosphate kinase</fullName>
        <ecNumber evidence="6 7">2.7.4.1</ecNumber>
    </recommendedName>
    <alternativeName>
        <fullName evidence="6">ATP-polyphosphate phosphotransferase</fullName>
    </alternativeName>
    <alternativeName>
        <fullName evidence="6">Polyphosphoric acid kinase</fullName>
    </alternativeName>
</protein>
<dbReference type="Gene3D" id="3.30.1840.10">
    <property type="entry name" value="Polyphosphate kinase middle domain"/>
    <property type="match status" value="1"/>
</dbReference>
<dbReference type="SUPFAM" id="SSF143724">
    <property type="entry name" value="PHP14-like"/>
    <property type="match status" value="1"/>
</dbReference>
<dbReference type="Gene3D" id="3.30.870.10">
    <property type="entry name" value="Endonuclease Chain A"/>
    <property type="match status" value="2"/>
</dbReference>
<comment type="catalytic activity">
    <reaction evidence="6 7">
        <text>[phosphate](n) + ATP = [phosphate](n+1) + ADP</text>
        <dbReference type="Rhea" id="RHEA:19573"/>
        <dbReference type="Rhea" id="RHEA-COMP:9859"/>
        <dbReference type="Rhea" id="RHEA-COMP:14280"/>
        <dbReference type="ChEBI" id="CHEBI:16838"/>
        <dbReference type="ChEBI" id="CHEBI:30616"/>
        <dbReference type="ChEBI" id="CHEBI:456216"/>
        <dbReference type="EC" id="2.7.4.1"/>
    </reaction>
</comment>
<dbReference type="PANTHER" id="PTHR30218">
    <property type="entry name" value="POLYPHOSPHATE KINASE"/>
    <property type="match status" value="1"/>
</dbReference>
<evidence type="ECO:0000256" key="6">
    <source>
        <dbReference type="HAMAP-Rule" id="MF_00347"/>
    </source>
</evidence>
<sequence length="1055" mass="116967">MTAPAGVRFTARGRDVLDRIAAEPLPDGLKGGRAERCFFRDIFFDTPEGDLERRGAWVRVRLAEDGTQNMAVEVHDAEAGGVSPLRRALEVGPEVDPRELFAAQTEHGRLLRALVEPDRLVPWMEVETRRQIRPVRRDDQAHGEVFCDAMTVREADLSAELAEVEVRLDPEAKGRKKVLRALEMEYGLDPVTDALPVRARRTLAEEEVDWLEEAVRASRRVAVVALDEGRVALRGDGGMLRLPQGEGTGEDASRRVLRETFHHPAARVRLLGTGPGSVRRPATEVWLAEGVAGPLPVQRGAAVQHLPLGELLAMVGSPGLRDDATLAALHVLARSELPLEADVRRSERGAPHVLRTLGEVEFAAETAEATEMPPGSLLNMELSLLAFNRRVLALAADERVPLMERVRFVSIFGANMDEFFRVRVSGFKRQVSEGSAKRTMDGVTPEQQLDAIGIRARRLAEASYRLLHDELLPALRELGVVIVAPGGLTDEDRDFLREYYEGSVHAVLTPLAAGPGHPFPHIRNLRPAVAAILREPETGTERLGVVELPDGLPRFIPLPGEGRFLPLEELVRGSLDRLYPGVEVEVTSTFRVTRSAELNLHDSSAADLLHAVQEEVRQRRFRPVVRLEVEAEMPARMRDILLRELQYEAPERPSTLGEGDLYALPQPIDLRAVRELAVADAPGVHYPPAPEQTTPIPAERPIFDVLREGEVMVSFPEDSFEATVERFVLEAADDPDVLAIKLALYRTNRKSRLVDAMRRASARGKQVVALVELTARFDEESNIEWARTLRRHGIHVIYGIPGLKVHAKVALVVRREAGGVRRYVYVGTGNLNATTAAAYTDLGVLSADPGLGEDVNELFNILSGAGGLPVFRHLLVAPYNMRRRFLEMIDREVDHALAGRPGWIQAKFNGLADREMIAALYRASQAGVRVDLIVRSLCSLRPGVRGLSENIRVISILGRYLEHARIFRFHNAGDAEYYIGSADWRTRNLSRRVEVIAPVRDPAHRARLDSILEAQLDDPNAWELGPDGTYYQRPDTPLRDEPPAPGGRVPIITES</sequence>
<dbReference type="SUPFAM" id="SSF56024">
    <property type="entry name" value="Phospholipase D/nuclease"/>
    <property type="match status" value="2"/>
</dbReference>
<dbReference type="Pfam" id="PF17941">
    <property type="entry name" value="PP_kinase_C_1"/>
    <property type="match status" value="1"/>
</dbReference>
<reference evidence="14" key="1">
    <citation type="submission" date="2020-02" db="EMBL/GenBank/DDBJ databases">
        <authorList>
            <person name="Meier V. D."/>
        </authorList>
    </citation>
    <scope>NUCLEOTIDE SEQUENCE</scope>
    <source>
        <strain evidence="14">AVDCRST_MAG68</strain>
    </source>
</reference>
<accession>A0A6J4MEF2</accession>
<dbReference type="CDD" id="cd09168">
    <property type="entry name" value="PLDc_PaPPK1_C2_like"/>
    <property type="match status" value="1"/>
</dbReference>
<dbReference type="Gene3D" id="2.40.320.10">
    <property type="entry name" value="Hypothetical Protein Pfu-838710-001"/>
    <property type="match status" value="1"/>
</dbReference>
<organism evidence="14">
    <name type="scientific">uncultured Gemmatimonadota bacterium</name>
    <dbReference type="NCBI Taxonomy" id="203437"/>
    <lineage>
        <taxon>Bacteria</taxon>
        <taxon>Pseudomonadati</taxon>
        <taxon>Gemmatimonadota</taxon>
        <taxon>environmental samples</taxon>
    </lineage>
</organism>
<dbReference type="InterPro" id="IPR041108">
    <property type="entry name" value="PP_kinase_C_1"/>
</dbReference>
<proteinExistence type="inferred from homology"/>
<gene>
    <name evidence="6" type="primary">ppk</name>
    <name evidence="14" type="ORF">AVDCRST_MAG68-4133</name>
</gene>
<evidence type="ECO:0000256" key="5">
    <source>
        <dbReference type="ARBA" id="ARBA00022840"/>
    </source>
</evidence>
<evidence type="ECO:0000256" key="8">
    <source>
        <dbReference type="SAM" id="MobiDB-lite"/>
    </source>
</evidence>
<dbReference type="Pfam" id="PF13089">
    <property type="entry name" value="PP_kinase_N"/>
    <property type="match status" value="1"/>
</dbReference>
<evidence type="ECO:0000256" key="3">
    <source>
        <dbReference type="ARBA" id="ARBA00022741"/>
    </source>
</evidence>
<comment type="PTM">
    <text evidence="6 7">An intermediate of this reaction is the autophosphorylated ppk in which a phosphate is covalently linked to a histidine residue through a N-P bond.</text>
</comment>
<dbReference type="InterPro" id="IPR024953">
    <property type="entry name" value="PP_kinase_middle"/>
</dbReference>
<dbReference type="InterPro" id="IPR025200">
    <property type="entry name" value="PPK_C_dom2"/>
</dbReference>
<evidence type="ECO:0000313" key="14">
    <source>
        <dbReference type="EMBL" id="CAA9357428.1"/>
    </source>
</evidence>
<dbReference type="Pfam" id="PF13090">
    <property type="entry name" value="PP_kinase_C"/>
    <property type="match status" value="1"/>
</dbReference>
<dbReference type="Pfam" id="PF01928">
    <property type="entry name" value="CYTH"/>
    <property type="match status" value="1"/>
</dbReference>
<evidence type="ECO:0000259" key="11">
    <source>
        <dbReference type="Pfam" id="PF13089"/>
    </source>
</evidence>
<evidence type="ECO:0000259" key="12">
    <source>
        <dbReference type="Pfam" id="PF13090"/>
    </source>
</evidence>
<dbReference type="InterPro" id="IPR036830">
    <property type="entry name" value="PP_kinase_middle_dom_sf"/>
</dbReference>
<feature type="domain" description="Polyphosphate kinase C-terminal" evidence="13">
    <location>
        <begin position="702"/>
        <end position="864"/>
    </location>
</feature>
<keyword evidence="3 6" id="KW-0547">Nucleotide-binding</keyword>
<evidence type="ECO:0000259" key="13">
    <source>
        <dbReference type="Pfam" id="PF17941"/>
    </source>
</evidence>
<feature type="region of interest" description="Disordered" evidence="8">
    <location>
        <begin position="1019"/>
        <end position="1055"/>
    </location>
</feature>
<feature type="domain" description="Polyphosphate kinase N-terminal" evidence="11">
    <location>
        <begin position="378"/>
        <end position="482"/>
    </location>
</feature>
<dbReference type="NCBIfam" id="TIGR03705">
    <property type="entry name" value="poly_P_kin"/>
    <property type="match status" value="1"/>
</dbReference>
<dbReference type="Pfam" id="PF02503">
    <property type="entry name" value="PP_kinase"/>
    <property type="match status" value="1"/>
</dbReference>
<dbReference type="NCBIfam" id="NF003921">
    <property type="entry name" value="PRK05443.2-2"/>
    <property type="match status" value="1"/>
</dbReference>
<dbReference type="GO" id="GO:0046872">
    <property type="term" value="F:metal ion binding"/>
    <property type="evidence" value="ECO:0007669"/>
    <property type="project" value="UniProtKB-KW"/>
</dbReference>
<evidence type="ECO:0000256" key="7">
    <source>
        <dbReference type="RuleBase" id="RU003800"/>
    </source>
</evidence>
<keyword evidence="6" id="KW-0460">Magnesium</keyword>
<evidence type="ECO:0000256" key="2">
    <source>
        <dbReference type="ARBA" id="ARBA00022679"/>
    </source>
</evidence>
<dbReference type="SUPFAM" id="SSF55154">
    <property type="entry name" value="CYTH-like phosphatases"/>
    <property type="match status" value="1"/>
</dbReference>
<dbReference type="InterPro" id="IPR003414">
    <property type="entry name" value="PP_kinase"/>
</dbReference>
<dbReference type="InterPro" id="IPR036832">
    <property type="entry name" value="PPK_N_dom_sf"/>
</dbReference>
<feature type="binding site" evidence="6">
    <location>
        <position position="963"/>
    </location>
    <ligand>
        <name>ATP</name>
        <dbReference type="ChEBI" id="CHEBI:30616"/>
    </ligand>
</feature>
<evidence type="ECO:0000259" key="10">
    <source>
        <dbReference type="Pfam" id="PF02503"/>
    </source>
</evidence>
<dbReference type="InterPro" id="IPR023577">
    <property type="entry name" value="CYTH_domain"/>
</dbReference>
<dbReference type="GO" id="GO:0006799">
    <property type="term" value="P:polyphosphate biosynthetic process"/>
    <property type="evidence" value="ECO:0007669"/>
    <property type="project" value="UniProtKB-UniRule"/>
</dbReference>
<dbReference type="GO" id="GO:0008976">
    <property type="term" value="F:polyphosphate kinase activity"/>
    <property type="evidence" value="ECO:0007669"/>
    <property type="project" value="UniProtKB-UniRule"/>
</dbReference>
<feature type="domain" description="Polyphosphate kinase middle" evidence="10">
    <location>
        <begin position="492"/>
        <end position="673"/>
    </location>
</feature>
<dbReference type="PANTHER" id="PTHR30218:SF0">
    <property type="entry name" value="POLYPHOSPHATE KINASE"/>
    <property type="match status" value="1"/>
</dbReference>
<keyword evidence="1 6" id="KW-0597">Phosphoprotein</keyword>
<dbReference type="EC" id="2.7.4.1" evidence="6 7"/>
<dbReference type="InterPro" id="IPR025198">
    <property type="entry name" value="PPK_N_dom"/>
</dbReference>
<keyword evidence="2 6" id="KW-0808">Transferase</keyword>
<dbReference type="GO" id="GO:0005524">
    <property type="term" value="F:ATP binding"/>
    <property type="evidence" value="ECO:0007669"/>
    <property type="project" value="UniProtKB-KW"/>
</dbReference>
<feature type="binding site" evidence="6">
    <location>
        <position position="935"/>
    </location>
    <ligand>
        <name>ATP</name>
        <dbReference type="ChEBI" id="CHEBI:30616"/>
    </ligand>
</feature>
<evidence type="ECO:0000256" key="1">
    <source>
        <dbReference type="ARBA" id="ARBA00022553"/>
    </source>
</evidence>
<comment type="similarity">
    <text evidence="6 7">Belongs to the polyphosphate kinase 1 (PPK1) family.</text>
</comment>
<dbReference type="GO" id="GO:0009358">
    <property type="term" value="C:polyphosphate kinase complex"/>
    <property type="evidence" value="ECO:0007669"/>
    <property type="project" value="InterPro"/>
</dbReference>
<keyword evidence="6" id="KW-0479">Metal-binding</keyword>
<comment type="function">
    <text evidence="6 7">Catalyzes the reversible transfer of the terminal phosphate of ATP to form a long-chain polyphosphate (polyP).</text>
</comment>
<evidence type="ECO:0000256" key="4">
    <source>
        <dbReference type="ARBA" id="ARBA00022777"/>
    </source>
</evidence>
<feature type="domain" description="Polyphosphate kinase C-terminal" evidence="12">
    <location>
        <begin position="874"/>
        <end position="1034"/>
    </location>
</feature>